<accession>A0A833SKN0</accession>
<dbReference type="GO" id="GO:0015074">
    <property type="term" value="P:DNA integration"/>
    <property type="evidence" value="ECO:0007669"/>
    <property type="project" value="InterPro"/>
</dbReference>
<feature type="domain" description="Integrase catalytic" evidence="1">
    <location>
        <begin position="1"/>
        <end position="150"/>
    </location>
</feature>
<keyword evidence="3" id="KW-1185">Reference proteome</keyword>
<dbReference type="Gene3D" id="3.30.420.10">
    <property type="entry name" value="Ribonuclease H-like superfamily/Ribonuclease H"/>
    <property type="match status" value="1"/>
</dbReference>
<evidence type="ECO:0000259" key="1">
    <source>
        <dbReference type="PROSITE" id="PS50994"/>
    </source>
</evidence>
<dbReference type="InterPro" id="IPR050951">
    <property type="entry name" value="Retrovirus_Pol_polyprotein"/>
</dbReference>
<dbReference type="EMBL" id="WSZM01000372">
    <property type="protein sequence ID" value="KAF4034299.1"/>
    <property type="molecule type" value="Genomic_DNA"/>
</dbReference>
<reference evidence="2" key="1">
    <citation type="submission" date="2020-04" db="EMBL/GenBank/DDBJ databases">
        <title>Hybrid Assembly of Korean Phytophthora infestans isolates.</title>
        <authorList>
            <person name="Prokchorchik M."/>
            <person name="Lee Y."/>
            <person name="Seo J."/>
            <person name="Cho J.-H."/>
            <person name="Park Y.-E."/>
            <person name="Jang D.-C."/>
            <person name="Im J.-S."/>
            <person name="Choi J.-G."/>
            <person name="Park H.-J."/>
            <person name="Lee G.-B."/>
            <person name="Lee Y.-G."/>
            <person name="Hong S.-Y."/>
            <person name="Cho K."/>
            <person name="Sohn K.H."/>
        </authorList>
    </citation>
    <scope>NUCLEOTIDE SEQUENCE</scope>
    <source>
        <strain evidence="2">KR_1_A1</strain>
    </source>
</reference>
<dbReference type="Proteomes" id="UP000602510">
    <property type="component" value="Unassembled WGS sequence"/>
</dbReference>
<evidence type="ECO:0000313" key="3">
    <source>
        <dbReference type="Proteomes" id="UP000602510"/>
    </source>
</evidence>
<dbReference type="GO" id="GO:0003676">
    <property type="term" value="F:nucleic acid binding"/>
    <property type="evidence" value="ECO:0007669"/>
    <property type="project" value="InterPro"/>
</dbReference>
<comment type="caution">
    <text evidence="2">The sequence shown here is derived from an EMBL/GenBank/DDBJ whole genome shotgun (WGS) entry which is preliminary data.</text>
</comment>
<name>A0A833SKN0_PHYIN</name>
<dbReference type="PANTHER" id="PTHR37984">
    <property type="entry name" value="PROTEIN CBG26694"/>
    <property type="match status" value="1"/>
</dbReference>
<dbReference type="AlphaFoldDB" id="A0A833SKN0"/>
<dbReference type="InterPro" id="IPR001584">
    <property type="entry name" value="Integrase_cat-core"/>
</dbReference>
<sequence>MDFLTGLPISNGYNAVLVVMDKLSKRPCYITTTKDVTAEVTAHLIFDHVVRYYGLPSSIVCDRDSKSCSKYWTALMEYMGIKLRMTVSKRAQADGQSERQIRTLEDALRCTASHYGDDWIAVLPTVEYAHATAIHSSTQISPFQLDTGRQPAAAIRMQEIAAGPHARFVEAREEIVRIAKEPLAKAQQRQVKYYNQRRRDV</sequence>
<evidence type="ECO:0000313" key="2">
    <source>
        <dbReference type="EMBL" id="KAF4034299.1"/>
    </source>
</evidence>
<dbReference type="SUPFAM" id="SSF53098">
    <property type="entry name" value="Ribonuclease H-like"/>
    <property type="match status" value="1"/>
</dbReference>
<dbReference type="InterPro" id="IPR012337">
    <property type="entry name" value="RNaseH-like_sf"/>
</dbReference>
<gene>
    <name evidence="2" type="ORF">GN244_ATG13687</name>
</gene>
<proteinExistence type="predicted"/>
<protein>
    <submittedName>
        <fullName evidence="2">Integrase core domain</fullName>
    </submittedName>
</protein>
<dbReference type="InterPro" id="IPR036397">
    <property type="entry name" value="RNaseH_sf"/>
</dbReference>
<dbReference type="PROSITE" id="PS50994">
    <property type="entry name" value="INTEGRASE"/>
    <property type="match status" value="1"/>
</dbReference>
<dbReference type="PANTHER" id="PTHR37984:SF5">
    <property type="entry name" value="PROTEIN NYNRIN-LIKE"/>
    <property type="match status" value="1"/>
</dbReference>
<organism evidence="2 3">
    <name type="scientific">Phytophthora infestans</name>
    <name type="common">Potato late blight agent</name>
    <name type="synonym">Botrytis infestans</name>
    <dbReference type="NCBI Taxonomy" id="4787"/>
    <lineage>
        <taxon>Eukaryota</taxon>
        <taxon>Sar</taxon>
        <taxon>Stramenopiles</taxon>
        <taxon>Oomycota</taxon>
        <taxon>Peronosporomycetes</taxon>
        <taxon>Peronosporales</taxon>
        <taxon>Peronosporaceae</taxon>
        <taxon>Phytophthora</taxon>
    </lineage>
</organism>